<evidence type="ECO:0000259" key="5">
    <source>
        <dbReference type="Pfam" id="PF25917"/>
    </source>
</evidence>
<evidence type="ECO:0000313" key="9">
    <source>
        <dbReference type="Proteomes" id="UP000093336"/>
    </source>
</evidence>
<comment type="subcellular location">
    <subcellularLocation>
        <location evidence="1">Cell inner membrane</location>
        <topology evidence="1">Lipid-anchor</topology>
    </subcellularLocation>
</comment>
<evidence type="ECO:0000259" key="7">
    <source>
        <dbReference type="Pfam" id="PF25967"/>
    </source>
</evidence>
<organism evidence="8 9">
    <name type="scientific">Legionella jamestowniensis</name>
    <dbReference type="NCBI Taxonomy" id="455"/>
    <lineage>
        <taxon>Bacteria</taxon>
        <taxon>Pseudomonadati</taxon>
        <taxon>Pseudomonadota</taxon>
        <taxon>Gammaproteobacteria</taxon>
        <taxon>Legionellales</taxon>
        <taxon>Legionellaceae</taxon>
        <taxon>Legionella</taxon>
    </lineage>
</organism>
<dbReference type="Gene3D" id="1.10.287.470">
    <property type="entry name" value="Helix hairpin bin"/>
    <property type="match status" value="1"/>
</dbReference>
<keyword evidence="4" id="KW-0472">Membrane</keyword>
<dbReference type="InterPro" id="IPR058626">
    <property type="entry name" value="MdtA-like_b-barrel"/>
</dbReference>
<reference evidence="8 9" key="1">
    <citation type="submission" date="2016-05" db="EMBL/GenBank/DDBJ databases">
        <authorList>
            <person name="Prochazka B."/>
            <person name="Indra A."/>
            <person name="Hasenberger P."/>
            <person name="Blaschitz M."/>
            <person name="Wagner L."/>
            <person name="Wewalka G."/>
            <person name="Sorschag S."/>
            <person name="Schmid D."/>
            <person name="Ruppitsch W."/>
        </authorList>
    </citation>
    <scope>NUCLEOTIDE SEQUENCE [LARGE SCALE GENOMIC DNA]</scope>
    <source>
        <strain evidence="8 9">974010_12</strain>
    </source>
</reference>
<dbReference type="Gene3D" id="2.40.50.100">
    <property type="match status" value="1"/>
</dbReference>
<evidence type="ECO:0000256" key="4">
    <source>
        <dbReference type="SAM" id="Phobius"/>
    </source>
</evidence>
<protein>
    <submittedName>
        <fullName evidence="8">Efflux transporter periplasmic adaptor subunit</fullName>
    </submittedName>
</protein>
<dbReference type="Pfam" id="PF25944">
    <property type="entry name" value="Beta-barrel_RND"/>
    <property type="match status" value="1"/>
</dbReference>
<dbReference type="EMBL" id="LYOZ01000052">
    <property type="protein sequence ID" value="OCH96830.1"/>
    <property type="molecule type" value="Genomic_DNA"/>
</dbReference>
<evidence type="ECO:0000256" key="3">
    <source>
        <dbReference type="SAM" id="MobiDB-lite"/>
    </source>
</evidence>
<feature type="domain" description="Multidrug resistance protein MdtA-like beta-barrel" evidence="6">
    <location>
        <begin position="214"/>
        <end position="303"/>
    </location>
</feature>
<feature type="domain" description="Multidrug resistance protein MdtA-like C-terminal permuted SH3" evidence="7">
    <location>
        <begin position="310"/>
        <end position="368"/>
    </location>
</feature>
<comment type="similarity">
    <text evidence="2">Belongs to the membrane fusion protein (MFP) (TC 8.A.1) family.</text>
</comment>
<evidence type="ECO:0000313" key="8">
    <source>
        <dbReference type="EMBL" id="OCH96830.1"/>
    </source>
</evidence>
<dbReference type="SUPFAM" id="SSF111369">
    <property type="entry name" value="HlyD-like secretion proteins"/>
    <property type="match status" value="1"/>
</dbReference>
<sequence>MTSERNRKIIKIAMIGFVIVLLLYLIFHHKTRSTADTLPVPVVFVEKPEVVEMGEYVTQTGNTVAYNSVDLVARVEGYLDAVKFTDGTFVKEGQELFIIEPQPYLEKLLEAEAQVAIAKSAHAYNQAEYERQRQMYKENATSLKNVEKWRAQAEESKAAIAKNVANAKVAAINYSYTHVRAPFDGRIGRHLVDPGNLVGNGKATNLATLEQINPIYVYFNLNELDLIKLREAAKARGFKPSDINKIPVFVGMQNETNFPHRGKLDFVNTGLNASTGTMQFRAILPNENHVLLPGLYVQVRIPVRKPQPQLTVPDTAIQYDQIGPYLYTVDKNNEVETKRVALGSLEQGKRAILKGLEKDDKVIVDGLQNATPGNRVNPKVQSNSVGNA</sequence>
<dbReference type="Pfam" id="PF25917">
    <property type="entry name" value="BSH_RND"/>
    <property type="match status" value="1"/>
</dbReference>
<gene>
    <name evidence="8" type="ORF">A8135_04090</name>
</gene>
<accession>A0ABX2XY45</accession>
<keyword evidence="4" id="KW-0812">Transmembrane</keyword>
<dbReference type="InterPro" id="IPR058627">
    <property type="entry name" value="MdtA-like_C"/>
</dbReference>
<evidence type="ECO:0000259" key="6">
    <source>
        <dbReference type="Pfam" id="PF25944"/>
    </source>
</evidence>
<feature type="transmembrane region" description="Helical" evidence="4">
    <location>
        <begin position="9"/>
        <end position="27"/>
    </location>
</feature>
<dbReference type="Gene3D" id="2.40.420.20">
    <property type="match status" value="1"/>
</dbReference>
<keyword evidence="4" id="KW-1133">Transmembrane helix</keyword>
<dbReference type="NCBIfam" id="TIGR01730">
    <property type="entry name" value="RND_mfp"/>
    <property type="match status" value="1"/>
</dbReference>
<evidence type="ECO:0000256" key="2">
    <source>
        <dbReference type="ARBA" id="ARBA00009477"/>
    </source>
</evidence>
<dbReference type="RefSeq" id="WP_058450724.1">
    <property type="nucleotide sequence ID" value="NZ_CAAAJF010000001.1"/>
</dbReference>
<dbReference type="PANTHER" id="PTHR30158">
    <property type="entry name" value="ACRA/E-RELATED COMPONENT OF DRUG EFFLUX TRANSPORTER"/>
    <property type="match status" value="1"/>
</dbReference>
<evidence type="ECO:0000256" key="1">
    <source>
        <dbReference type="ARBA" id="ARBA00004519"/>
    </source>
</evidence>
<dbReference type="InterPro" id="IPR058625">
    <property type="entry name" value="MdtA-like_BSH"/>
</dbReference>
<dbReference type="Pfam" id="PF25967">
    <property type="entry name" value="RND-MFP_C"/>
    <property type="match status" value="1"/>
</dbReference>
<dbReference type="Gene3D" id="2.40.30.170">
    <property type="match status" value="1"/>
</dbReference>
<comment type="caution">
    <text evidence="8">The sequence shown here is derived from an EMBL/GenBank/DDBJ whole genome shotgun (WGS) entry which is preliminary data.</text>
</comment>
<proteinExistence type="inferred from homology"/>
<dbReference type="Proteomes" id="UP000093336">
    <property type="component" value="Unassembled WGS sequence"/>
</dbReference>
<dbReference type="PANTHER" id="PTHR30158:SF24">
    <property type="entry name" value="HLYD FAMILY SECRETION PROTEIN"/>
    <property type="match status" value="1"/>
</dbReference>
<feature type="domain" description="Multidrug resistance protein MdtA-like barrel-sandwich hybrid" evidence="5">
    <location>
        <begin position="67"/>
        <end position="208"/>
    </location>
</feature>
<keyword evidence="9" id="KW-1185">Reference proteome</keyword>
<dbReference type="InterPro" id="IPR006143">
    <property type="entry name" value="RND_pump_MFP"/>
</dbReference>
<feature type="region of interest" description="Disordered" evidence="3">
    <location>
        <begin position="369"/>
        <end position="388"/>
    </location>
</feature>
<name>A0ABX2XY45_9GAMM</name>